<reference evidence="2 3" key="2">
    <citation type="submission" date="2018-06" db="EMBL/GenBank/DDBJ databases">
        <title>Sequencing of bacterial isolates from soil warming experiment in Harvard Forest, Massachusetts, USA.</title>
        <authorList>
            <person name="Deangelis K.PhD."/>
        </authorList>
    </citation>
    <scope>NUCLEOTIDE SEQUENCE [LARGE SCALE GENOMIC DNA]</scope>
    <source>
        <strain evidence="2 3">GAS496</strain>
    </source>
</reference>
<reference evidence="3" key="1">
    <citation type="submission" date="2018-05" db="EMBL/GenBank/DDBJ databases">
        <authorList>
            <person name="Deangelis K."/>
            <person name="Huntemann M."/>
            <person name="Clum A."/>
            <person name="Pillay M."/>
            <person name="Palaniappan K."/>
            <person name="Varghese N."/>
            <person name="Mikhailova N."/>
            <person name="Stamatis D."/>
            <person name="Reddy T."/>
            <person name="Daum C."/>
            <person name="Shapiro N."/>
            <person name="Ivanova N."/>
            <person name="Kyrpides N."/>
            <person name="Woyke T."/>
        </authorList>
    </citation>
    <scope>NUCLEOTIDE SEQUENCE [LARGE SCALE GENOMIC DNA]</scope>
    <source>
        <strain evidence="3">GAS496</strain>
    </source>
</reference>
<evidence type="ECO:0000313" key="3">
    <source>
        <dbReference type="Proteomes" id="UP000247781"/>
    </source>
</evidence>
<evidence type="ECO:0000256" key="1">
    <source>
        <dbReference type="SAM" id="SignalP"/>
    </source>
</evidence>
<accession>A0A318H8X7</accession>
<keyword evidence="3" id="KW-1185">Reference proteome</keyword>
<organism evidence="2 3">
    <name type="scientific">Mycolicibacterium moriokaense</name>
    <dbReference type="NCBI Taxonomy" id="39691"/>
    <lineage>
        <taxon>Bacteria</taxon>
        <taxon>Bacillati</taxon>
        <taxon>Actinomycetota</taxon>
        <taxon>Actinomycetes</taxon>
        <taxon>Mycobacteriales</taxon>
        <taxon>Mycobacteriaceae</taxon>
        <taxon>Mycolicibacterium</taxon>
    </lineage>
</organism>
<evidence type="ECO:0000313" key="2">
    <source>
        <dbReference type="EMBL" id="PXX02248.1"/>
    </source>
</evidence>
<dbReference type="Proteomes" id="UP000247781">
    <property type="component" value="Unassembled WGS sequence"/>
</dbReference>
<sequence>MAAAAAGVVNALLAVLTVNACAAGATVDSATFVDGWVAATEVACDGDALVDNVLAELTVAECFEFDSLVVGIDVGSGVEVAGGVLGCVGSAVSPEAAGSLDFGSVSTPPAEPHAGAAGAPESVVLLCAPPLLLTVTPDPTSVLDDVVPDAFVVPVADVSVPVDVDPPVDVEPPLVVVEVEVPTVLAVDPVVDSPADVELAELVEDDSEDAPVVSAAASP</sequence>
<protein>
    <submittedName>
        <fullName evidence="2">Uncharacterized protein</fullName>
    </submittedName>
</protein>
<name>A0A318H8X7_9MYCO</name>
<dbReference type="EMBL" id="QJJU01000026">
    <property type="protein sequence ID" value="PXX02248.1"/>
    <property type="molecule type" value="Genomic_DNA"/>
</dbReference>
<feature type="signal peptide" evidence="1">
    <location>
        <begin position="1"/>
        <end position="22"/>
    </location>
</feature>
<gene>
    <name evidence="2" type="ORF">C8E89_12623</name>
</gene>
<keyword evidence="1" id="KW-0732">Signal</keyword>
<comment type="caution">
    <text evidence="2">The sequence shown here is derived from an EMBL/GenBank/DDBJ whole genome shotgun (WGS) entry which is preliminary data.</text>
</comment>
<dbReference type="AlphaFoldDB" id="A0A318H8X7"/>
<proteinExistence type="predicted"/>
<feature type="chain" id="PRO_5016252178" evidence="1">
    <location>
        <begin position="23"/>
        <end position="219"/>
    </location>
</feature>